<dbReference type="PANTHER" id="PTHR42711:SF4">
    <property type="entry name" value="ABC TRANSPORTER RELATED"/>
    <property type="match status" value="1"/>
</dbReference>
<gene>
    <name evidence="5" type="ORF">BSK56_09375</name>
</gene>
<comment type="caution">
    <text evidence="5">The sequence shown here is derived from an EMBL/GenBank/DDBJ whole genome shotgun (WGS) entry which is preliminary data.</text>
</comment>
<evidence type="ECO:0000256" key="1">
    <source>
        <dbReference type="ARBA" id="ARBA00022448"/>
    </source>
</evidence>
<evidence type="ECO:0000259" key="4">
    <source>
        <dbReference type="PROSITE" id="PS50893"/>
    </source>
</evidence>
<dbReference type="PANTHER" id="PTHR42711">
    <property type="entry name" value="ABC TRANSPORTER ATP-BINDING PROTEIN"/>
    <property type="match status" value="1"/>
</dbReference>
<evidence type="ECO:0000313" key="5">
    <source>
        <dbReference type="EMBL" id="OMD49552.1"/>
    </source>
</evidence>
<name>A0ABX3HKD0_PAEBO</name>
<dbReference type="PROSITE" id="PS50893">
    <property type="entry name" value="ABC_TRANSPORTER_2"/>
    <property type="match status" value="1"/>
</dbReference>
<organism evidence="5 6">
    <name type="scientific">Paenibacillus borealis</name>
    <dbReference type="NCBI Taxonomy" id="160799"/>
    <lineage>
        <taxon>Bacteria</taxon>
        <taxon>Bacillati</taxon>
        <taxon>Bacillota</taxon>
        <taxon>Bacilli</taxon>
        <taxon>Bacillales</taxon>
        <taxon>Paenibacillaceae</taxon>
        <taxon>Paenibacillus</taxon>
    </lineage>
</organism>
<dbReference type="InterPro" id="IPR027417">
    <property type="entry name" value="P-loop_NTPase"/>
</dbReference>
<dbReference type="EMBL" id="MPTB01000009">
    <property type="protein sequence ID" value="OMD49552.1"/>
    <property type="molecule type" value="Genomic_DNA"/>
</dbReference>
<evidence type="ECO:0000313" key="6">
    <source>
        <dbReference type="Proteomes" id="UP000187412"/>
    </source>
</evidence>
<protein>
    <recommendedName>
        <fullName evidence="4">ABC transporter domain-containing protein</fullName>
    </recommendedName>
</protein>
<dbReference type="SMART" id="SM00382">
    <property type="entry name" value="AAA"/>
    <property type="match status" value="1"/>
</dbReference>
<dbReference type="RefSeq" id="WP_076110281.1">
    <property type="nucleotide sequence ID" value="NZ_MPTB01000009.1"/>
</dbReference>
<accession>A0ABX3HKD0</accession>
<feature type="domain" description="ABC transporter" evidence="4">
    <location>
        <begin position="18"/>
        <end position="258"/>
    </location>
</feature>
<keyword evidence="1" id="KW-0813">Transport</keyword>
<dbReference type="InterPro" id="IPR050763">
    <property type="entry name" value="ABC_transporter_ATP-binding"/>
</dbReference>
<evidence type="ECO:0000256" key="3">
    <source>
        <dbReference type="ARBA" id="ARBA00022840"/>
    </source>
</evidence>
<dbReference type="Gene3D" id="3.40.50.300">
    <property type="entry name" value="P-loop containing nucleotide triphosphate hydrolases"/>
    <property type="match status" value="1"/>
</dbReference>
<dbReference type="InterPro" id="IPR003593">
    <property type="entry name" value="AAA+_ATPase"/>
</dbReference>
<keyword evidence="3" id="KW-0067">ATP-binding</keyword>
<proteinExistence type="predicted"/>
<evidence type="ECO:0000256" key="2">
    <source>
        <dbReference type="ARBA" id="ARBA00022741"/>
    </source>
</evidence>
<keyword evidence="6" id="KW-1185">Reference proteome</keyword>
<dbReference type="SUPFAM" id="SSF52540">
    <property type="entry name" value="P-loop containing nucleoside triphosphate hydrolases"/>
    <property type="match status" value="1"/>
</dbReference>
<keyword evidence="2" id="KW-0547">Nucleotide-binding</keyword>
<reference evidence="5 6" key="1">
    <citation type="submission" date="2016-10" db="EMBL/GenBank/DDBJ databases">
        <title>Paenibacillus species isolates.</title>
        <authorList>
            <person name="Beno S.M."/>
        </authorList>
    </citation>
    <scope>NUCLEOTIDE SEQUENCE [LARGE SCALE GENOMIC DNA]</scope>
    <source>
        <strain evidence="5 6">FSL H7-0744</strain>
    </source>
</reference>
<sequence>MAYHIEANGLSKTYRIPVREAGLRSAFGSLFRPQFNEVKAVDEVSFAIERGEMVGFIGPNGAGKTTTLKMLSGLLYPTSGSATAAGFTPWQRKPQYLKKISMLMGNRSQMQWNNTVYDTMHIFKEIYGVPTADFKRHLAELGDMFDVGKLMQKRARNLSLGERSKCEFIVTLLHKPEILYLDEPTLGMDVTMQLRLRQYMKEYNQKFGTTVILTSHYMSDITSLCSRVMLINGGHLVYDGKLSSLTDKITPYRIIKLTLEEENPPLSPESLQIDGIPAEWIENSGNEHTLRVKKEDVVRASGMLMSRYILIDFGIADPPIESVIDTIYAEGITV</sequence>
<dbReference type="Pfam" id="PF00005">
    <property type="entry name" value="ABC_tran"/>
    <property type="match status" value="1"/>
</dbReference>
<dbReference type="Proteomes" id="UP000187412">
    <property type="component" value="Unassembled WGS sequence"/>
</dbReference>
<dbReference type="InterPro" id="IPR003439">
    <property type="entry name" value="ABC_transporter-like_ATP-bd"/>
</dbReference>